<protein>
    <submittedName>
        <fullName evidence="4">AarF/ABC1/UbiB kinase family protein</fullName>
    </submittedName>
</protein>
<gene>
    <name evidence="4" type="ORF">IAD15_05475</name>
</gene>
<evidence type="ECO:0000259" key="3">
    <source>
        <dbReference type="Pfam" id="PF03109"/>
    </source>
</evidence>
<dbReference type="InterPro" id="IPR011009">
    <property type="entry name" value="Kinase-like_dom_sf"/>
</dbReference>
<reference evidence="4" key="1">
    <citation type="submission" date="2020-10" db="EMBL/GenBank/DDBJ databases">
        <authorList>
            <person name="Gilroy R."/>
        </authorList>
    </citation>
    <scope>NUCLEOTIDE SEQUENCE</scope>
    <source>
        <strain evidence="4">CHK195-11698</strain>
    </source>
</reference>
<dbReference type="PANTHER" id="PTHR10566:SF113">
    <property type="entry name" value="PROTEIN ACTIVITY OF BC1 COMPLEX KINASE 7, CHLOROPLASTIC"/>
    <property type="match status" value="1"/>
</dbReference>
<dbReference type="InterPro" id="IPR004147">
    <property type="entry name" value="ABC1_dom"/>
</dbReference>
<comment type="similarity">
    <text evidence="1">Belongs to the protein kinase superfamily. ADCK protein kinase family.</text>
</comment>
<evidence type="ECO:0000313" key="5">
    <source>
        <dbReference type="Proteomes" id="UP000824175"/>
    </source>
</evidence>
<keyword evidence="4" id="KW-0808">Transferase</keyword>
<evidence type="ECO:0000256" key="1">
    <source>
        <dbReference type="ARBA" id="ARBA00009670"/>
    </source>
</evidence>
<keyword evidence="2" id="KW-0472">Membrane</keyword>
<organism evidence="4 5">
    <name type="scientific">Candidatus Fimiplasma intestinipullorum</name>
    <dbReference type="NCBI Taxonomy" id="2840825"/>
    <lineage>
        <taxon>Bacteria</taxon>
        <taxon>Bacillati</taxon>
        <taxon>Bacillota</taxon>
        <taxon>Clostridia</taxon>
        <taxon>Eubacteriales</taxon>
        <taxon>Candidatus Fimiplasma</taxon>
    </lineage>
</organism>
<comment type="caution">
    <text evidence="4">The sequence shown here is derived from an EMBL/GenBank/DDBJ whole genome shotgun (WGS) entry which is preliminary data.</text>
</comment>
<keyword evidence="2" id="KW-0812">Transmembrane</keyword>
<feature type="domain" description="ABC1 atypical kinase-like" evidence="3">
    <location>
        <begin position="69"/>
        <end position="313"/>
    </location>
</feature>
<sequence>MDNQAPLKSHTRLAEIIGILRKHHITQGVDPVKLRHIIEDLGPTFVKIGQIMASRQDMFSERYCKELIKLRENVMQMDMETVYQVIENDYGTSIEEVFDDFDPIPLGSASIAQVHRARLKNGDDIVVKVQRPGIYEMMERDISLIRKASQLLKLNEILGSVIDINIVLDEFWHTTKEELDFLNEAHFAKQFTSLNEGILYIGAPHIYQEYTTSKVLVMEYIDGFEIDQIDTLIDNGYDPSEIATKLSENYIKQIVDDGFFHADPHPGNLRIRGGKIVWIDFGMMGTLAKEDKDLMKEAVFAMGQNDIQKLVEVILTLGIHDKHIDYTAFYEDMESFMHRYLQLDLKDIHLGQAMQEIFTIAHQYRISMPKGISMLARGLVTIESTVMTLDPHTNILQIAANHVAMHLRDPEHIKKEMKSTVKKSYDALHYGLELPVRLSKVLSMMTKGRLKLNLEIMDSTIPLQTVDHMVNKLVVGIVSAGLLMASSILCTTQMTPTLFGIPAIGFVGYFTAVGLGIWLFITVIREHRRKR</sequence>
<dbReference type="AlphaFoldDB" id="A0A9D1HMQ9"/>
<accession>A0A9D1HMQ9</accession>
<dbReference type="InterPro" id="IPR050154">
    <property type="entry name" value="UbiB_kinase"/>
</dbReference>
<dbReference type="Pfam" id="PF03109">
    <property type="entry name" value="ABC1"/>
    <property type="match status" value="1"/>
</dbReference>
<dbReference type="PANTHER" id="PTHR10566">
    <property type="entry name" value="CHAPERONE-ACTIVITY OF BC1 COMPLEX CABC1 -RELATED"/>
    <property type="match status" value="1"/>
</dbReference>
<reference evidence="4" key="2">
    <citation type="journal article" date="2021" name="PeerJ">
        <title>Extensive microbial diversity within the chicken gut microbiome revealed by metagenomics and culture.</title>
        <authorList>
            <person name="Gilroy R."/>
            <person name="Ravi A."/>
            <person name="Getino M."/>
            <person name="Pursley I."/>
            <person name="Horton D.L."/>
            <person name="Alikhan N.F."/>
            <person name="Baker D."/>
            <person name="Gharbi K."/>
            <person name="Hall N."/>
            <person name="Watson M."/>
            <person name="Adriaenssens E.M."/>
            <person name="Foster-Nyarko E."/>
            <person name="Jarju S."/>
            <person name="Secka A."/>
            <person name="Antonio M."/>
            <person name="Oren A."/>
            <person name="Chaudhuri R.R."/>
            <person name="La Ragione R."/>
            <person name="Hildebrand F."/>
            <person name="Pallen M.J."/>
        </authorList>
    </citation>
    <scope>NUCLEOTIDE SEQUENCE</scope>
    <source>
        <strain evidence="4">CHK195-11698</strain>
    </source>
</reference>
<evidence type="ECO:0000313" key="4">
    <source>
        <dbReference type="EMBL" id="HIU13502.1"/>
    </source>
</evidence>
<dbReference type="EMBL" id="DVMJ01000050">
    <property type="protein sequence ID" value="HIU13502.1"/>
    <property type="molecule type" value="Genomic_DNA"/>
</dbReference>
<keyword evidence="2" id="KW-1133">Transmembrane helix</keyword>
<dbReference type="CDD" id="cd05121">
    <property type="entry name" value="ABC1_ADCK3-like"/>
    <property type="match status" value="1"/>
</dbReference>
<proteinExistence type="inferred from homology"/>
<dbReference type="SUPFAM" id="SSF56112">
    <property type="entry name" value="Protein kinase-like (PK-like)"/>
    <property type="match status" value="1"/>
</dbReference>
<evidence type="ECO:0000256" key="2">
    <source>
        <dbReference type="SAM" id="Phobius"/>
    </source>
</evidence>
<keyword evidence="4" id="KW-0418">Kinase</keyword>
<dbReference type="Proteomes" id="UP000824175">
    <property type="component" value="Unassembled WGS sequence"/>
</dbReference>
<feature type="transmembrane region" description="Helical" evidence="2">
    <location>
        <begin position="500"/>
        <end position="521"/>
    </location>
</feature>
<feature type="transmembrane region" description="Helical" evidence="2">
    <location>
        <begin position="473"/>
        <end position="494"/>
    </location>
</feature>
<dbReference type="GO" id="GO:0016301">
    <property type="term" value="F:kinase activity"/>
    <property type="evidence" value="ECO:0007669"/>
    <property type="project" value="UniProtKB-KW"/>
</dbReference>
<name>A0A9D1HMQ9_9FIRM</name>